<name>A0AC61R9M4_9FIRM</name>
<evidence type="ECO:0000313" key="1">
    <source>
        <dbReference type="EMBL" id="TGY66757.1"/>
    </source>
</evidence>
<reference evidence="1" key="1">
    <citation type="submission" date="2019-04" db="EMBL/GenBank/DDBJ databases">
        <title>Microbes associate with the intestines of laboratory mice.</title>
        <authorList>
            <person name="Navarre W."/>
            <person name="Wong E."/>
            <person name="Huang K."/>
            <person name="Tropini C."/>
            <person name="Ng K."/>
            <person name="Yu B."/>
        </authorList>
    </citation>
    <scope>NUCLEOTIDE SEQUENCE</scope>
    <source>
        <strain evidence="1">NM09_H32</strain>
    </source>
</reference>
<accession>A0AC61R9M4</accession>
<sequence length="294" mass="33308">MLIKEKLKHSKFSDSQRIVVDYMLKAGPKIRNKTVRQIAKETYTSSATLIRIAHKLDFTGWEELKRAFIEEQDYLSSHFQNVNANVPFEKDDSSMTIANRIAVLEKEAIDDTLALIDWGAIEQAAAIVDDCPVVNIVAMNNTIAQAEEFMYKMGRIQKRVIVQPPSGEGLYNGTILDPASCMIVISYTGETSNFIRWIRFAKESHVPVIAITSLGDNTISKLADLTLRICTREKLYSKISWYASEASISYLLNVLYSLVFARHYDQNFAAKVERSKKIEKGRKSSISIINEEKP</sequence>
<organism evidence="1 2">
    <name type="scientific">Dubosiella muris</name>
    <dbReference type="NCBI Taxonomy" id="3038133"/>
    <lineage>
        <taxon>Bacteria</taxon>
        <taxon>Bacillati</taxon>
        <taxon>Bacillota</taxon>
        <taxon>Erysipelotrichia</taxon>
        <taxon>Erysipelotrichales</taxon>
        <taxon>Erysipelotrichaceae</taxon>
        <taxon>Dubosiella</taxon>
    </lineage>
</organism>
<evidence type="ECO:0000313" key="2">
    <source>
        <dbReference type="Proteomes" id="UP000308836"/>
    </source>
</evidence>
<protein>
    <submittedName>
        <fullName evidence="1">MurR/RpiR family transcriptional regulator</fullName>
    </submittedName>
</protein>
<proteinExistence type="predicted"/>
<gene>
    <name evidence="1" type="ORF">E5336_02935</name>
</gene>
<dbReference type="Proteomes" id="UP000308836">
    <property type="component" value="Unassembled WGS sequence"/>
</dbReference>
<dbReference type="EMBL" id="SRYG01000004">
    <property type="protein sequence ID" value="TGY66757.1"/>
    <property type="molecule type" value="Genomic_DNA"/>
</dbReference>
<comment type="caution">
    <text evidence="1">The sequence shown here is derived from an EMBL/GenBank/DDBJ whole genome shotgun (WGS) entry which is preliminary data.</text>
</comment>
<keyword evidence="2" id="KW-1185">Reference proteome</keyword>